<evidence type="ECO:0000313" key="2">
    <source>
        <dbReference type="Proteomes" id="UP001291623"/>
    </source>
</evidence>
<dbReference type="AlphaFoldDB" id="A0AAE1SSV8"/>
<dbReference type="Proteomes" id="UP001291623">
    <property type="component" value="Unassembled WGS sequence"/>
</dbReference>
<dbReference type="EMBL" id="JAVYJV010000003">
    <property type="protein sequence ID" value="KAK4375185.1"/>
    <property type="molecule type" value="Genomic_DNA"/>
</dbReference>
<name>A0AAE1SSV8_9SOLA</name>
<sequence length="198" mass="21857">MAFAVCGSTLGGSHGIPRVHYKGRQGYGYAWMSIEMVACIAIEAISILEKLHSRGNMGFCSVQVNIPFCGFTAPLFDGIVGPNPDIRSHNEAKIKERVLLFSFDSVVHSVPLGLVVGRGIFDKKAGTRALMLSAGEVRRPLFCNFTIPVSSTRCRRAVYCPGIFGHLLFKARNVYGKRGMAEFHPTYRKGNVDFPKWN</sequence>
<organism evidence="1 2">
    <name type="scientific">Anisodus tanguticus</name>
    <dbReference type="NCBI Taxonomy" id="243964"/>
    <lineage>
        <taxon>Eukaryota</taxon>
        <taxon>Viridiplantae</taxon>
        <taxon>Streptophyta</taxon>
        <taxon>Embryophyta</taxon>
        <taxon>Tracheophyta</taxon>
        <taxon>Spermatophyta</taxon>
        <taxon>Magnoliopsida</taxon>
        <taxon>eudicotyledons</taxon>
        <taxon>Gunneridae</taxon>
        <taxon>Pentapetalae</taxon>
        <taxon>asterids</taxon>
        <taxon>lamiids</taxon>
        <taxon>Solanales</taxon>
        <taxon>Solanaceae</taxon>
        <taxon>Solanoideae</taxon>
        <taxon>Hyoscyameae</taxon>
        <taxon>Anisodus</taxon>
    </lineage>
</organism>
<protein>
    <submittedName>
        <fullName evidence="1">Uncharacterized protein</fullName>
    </submittedName>
</protein>
<evidence type="ECO:0000313" key="1">
    <source>
        <dbReference type="EMBL" id="KAK4375185.1"/>
    </source>
</evidence>
<comment type="caution">
    <text evidence="1">The sequence shown here is derived from an EMBL/GenBank/DDBJ whole genome shotgun (WGS) entry which is preliminary data.</text>
</comment>
<reference evidence="1" key="1">
    <citation type="submission" date="2023-12" db="EMBL/GenBank/DDBJ databases">
        <title>Genome assembly of Anisodus tanguticus.</title>
        <authorList>
            <person name="Wang Y.-J."/>
        </authorList>
    </citation>
    <scope>NUCLEOTIDE SEQUENCE</scope>
    <source>
        <strain evidence="1">KB-2021</strain>
        <tissue evidence="1">Leaf</tissue>
    </source>
</reference>
<gene>
    <name evidence="1" type="ORF">RND71_005862</name>
</gene>
<accession>A0AAE1SSV8</accession>
<proteinExistence type="predicted"/>
<keyword evidence="2" id="KW-1185">Reference proteome</keyword>